<dbReference type="RefSeq" id="WP_279025185.1">
    <property type="nucleotide sequence ID" value="NZ_BAABDG010000007.1"/>
</dbReference>
<dbReference type="InterPro" id="IPR003778">
    <property type="entry name" value="CT_A_B"/>
</dbReference>
<dbReference type="Pfam" id="PF02626">
    <property type="entry name" value="CT_A_B"/>
    <property type="match status" value="1"/>
</dbReference>
<evidence type="ECO:0000259" key="4">
    <source>
        <dbReference type="SMART" id="SM00797"/>
    </source>
</evidence>
<proteinExistence type="predicted"/>
<keyword evidence="2" id="KW-0378">Hydrolase</keyword>
<dbReference type="InterPro" id="IPR029000">
    <property type="entry name" value="Cyclophilin-like_dom_sf"/>
</dbReference>
<dbReference type="Proteomes" id="UP001499994">
    <property type="component" value="Unassembled WGS sequence"/>
</dbReference>
<name>A0ABP7LUC7_9GAMM</name>
<dbReference type="SUPFAM" id="SSF50891">
    <property type="entry name" value="Cyclophilin-like"/>
    <property type="match status" value="1"/>
</dbReference>
<feature type="domain" description="Carboxyltransferase" evidence="4">
    <location>
        <begin position="24"/>
        <end position="304"/>
    </location>
</feature>
<gene>
    <name evidence="5" type="ORF">GCM10022405_34090</name>
</gene>
<evidence type="ECO:0000256" key="1">
    <source>
        <dbReference type="ARBA" id="ARBA00022741"/>
    </source>
</evidence>
<dbReference type="NCBIfam" id="TIGR00724">
    <property type="entry name" value="urea_amlyse_rel"/>
    <property type="match status" value="1"/>
</dbReference>
<evidence type="ECO:0000256" key="3">
    <source>
        <dbReference type="ARBA" id="ARBA00022840"/>
    </source>
</evidence>
<evidence type="ECO:0000313" key="6">
    <source>
        <dbReference type="Proteomes" id="UP001499994"/>
    </source>
</evidence>
<dbReference type="EMBL" id="BAABDG010000007">
    <property type="protein sequence ID" value="GAA3906047.1"/>
    <property type="molecule type" value="Genomic_DNA"/>
</dbReference>
<keyword evidence="1" id="KW-0547">Nucleotide-binding</keyword>
<keyword evidence="6" id="KW-1185">Reference proteome</keyword>
<reference evidence="6" key="1">
    <citation type="journal article" date="2019" name="Int. J. Syst. Evol. Microbiol.">
        <title>The Global Catalogue of Microorganisms (GCM) 10K type strain sequencing project: providing services to taxonomists for standard genome sequencing and annotation.</title>
        <authorList>
            <consortium name="The Broad Institute Genomics Platform"/>
            <consortium name="The Broad Institute Genome Sequencing Center for Infectious Disease"/>
            <person name="Wu L."/>
            <person name="Ma J."/>
        </authorList>
    </citation>
    <scope>NUCLEOTIDE SEQUENCE [LARGE SCALE GENOMIC DNA]</scope>
    <source>
        <strain evidence="6">JCM 17201</strain>
    </source>
</reference>
<dbReference type="PANTHER" id="PTHR43309:SF3">
    <property type="entry name" value="5-OXOPROLINASE SUBUNIT C"/>
    <property type="match status" value="1"/>
</dbReference>
<dbReference type="PANTHER" id="PTHR43309">
    <property type="entry name" value="5-OXOPROLINASE SUBUNIT C"/>
    <property type="match status" value="1"/>
</dbReference>
<organism evidence="5 6">
    <name type="scientific">Gibbsiella dentisursi</name>
    <dbReference type="NCBI Taxonomy" id="796890"/>
    <lineage>
        <taxon>Bacteria</taxon>
        <taxon>Pseudomonadati</taxon>
        <taxon>Pseudomonadota</taxon>
        <taxon>Gammaproteobacteria</taxon>
        <taxon>Enterobacterales</taxon>
        <taxon>Yersiniaceae</taxon>
        <taxon>Gibbsiella</taxon>
    </lineage>
</organism>
<evidence type="ECO:0000313" key="5">
    <source>
        <dbReference type="EMBL" id="GAA3906047.1"/>
    </source>
</evidence>
<dbReference type="InterPro" id="IPR052708">
    <property type="entry name" value="PxpC"/>
</dbReference>
<accession>A0ABP7LUC7</accession>
<dbReference type="Gene3D" id="2.40.100.10">
    <property type="entry name" value="Cyclophilin-like"/>
    <property type="match status" value="1"/>
</dbReference>
<sequence length="313" mass="33626">MSIQVIKPGLCTTLHDSGRYGHQHLGIPVSGPMDEVSHTVANLLVGNPGSCSTLEVTLVGPELLFQSRCLMAIAGADLSATLDGRAIQPGVAVRVEAGSVLRFGQRISGARAYIAVHGGYLIPPVLGSCSTYRHGGFGGMAGRPLQAGDRIAIPSSFKNALPRLPLPRSLRVDLLAAAPIRVIPGREWRYFTEQAQQALTEKDYQISSASERMGYRLSGAALPLREPLELLSEAVAFGTLQVPPSGQPILLMADRQTTGGYPKIAHVISVDLPLLAQRLPGETIHFTWCDLHHAQALRTERARLLDSLAEYYG</sequence>
<evidence type="ECO:0000256" key="2">
    <source>
        <dbReference type="ARBA" id="ARBA00022801"/>
    </source>
</evidence>
<dbReference type="SMART" id="SM00797">
    <property type="entry name" value="AHS2"/>
    <property type="match status" value="1"/>
</dbReference>
<keyword evidence="3" id="KW-0067">ATP-binding</keyword>
<comment type="caution">
    <text evidence="5">The sequence shown here is derived from an EMBL/GenBank/DDBJ whole genome shotgun (WGS) entry which is preliminary data.</text>
</comment>
<protein>
    <submittedName>
        <fullName evidence="5">Biotin-dependent carboxyltransferase family protein</fullName>
    </submittedName>
</protein>